<proteinExistence type="predicted"/>
<dbReference type="STRING" id="51642.NSMM_90107"/>
<accession>A0A1G5SJS4</accession>
<dbReference type="Proteomes" id="UP000198729">
    <property type="component" value="Unassembled WGS sequence"/>
</dbReference>
<sequence length="552" mass="61577">MINTKTNLKVVDTITDGKDESIFPPIVITSLKQNIWVALEQNIAYSLQQLNCPRLLDSTILLLHKLVSNLVKTMHQQVFHQIIKRDLDIDTDMPDELTTLLQNELDAHGDRNLENICKKNNFQIIVTFPKAADTLVSIYYPACCEHAAYLDKKLAEAIGFTLAKRTPVDADSAYAVACLTRNSTLAAQPLHAVLPGYPELLDPSSEYDKLQTIFTRLSYGLIIFSSAGEVLSISPSLLQALKLKTTFAAVETFAAVIPTHFYNDVIWGSVLESTDGTFENYRVRIKFSCQSGIFFVLFNVSGYRHADSSIRSLWQIVSLEQKFTDSLAEGSILNEARVHNITRNYVPQLVEQKAREVIRLGGNELSNEECFLAVLFCDIVGFTTYVENNENEESVIHTLNSILGRISKITNQFGGHIDKFMGDCVMALFREPRNAVLCALEMQKHAVDINNMRMKAGKELLLLRVGIHWGKVVIGNVGTPDRLDWTTIGDVVNTAARLEKICQPGEVLISQELYDAIGVDNHSGIQYGSIFTVNLRGKRKLQAVCYAQPATG</sequence>
<protein>
    <submittedName>
        <fullName evidence="2">Adenylate/guanylate cyclase</fullName>
    </submittedName>
</protein>
<dbReference type="InterPro" id="IPR050697">
    <property type="entry name" value="Adenylyl/Guanylyl_Cyclase_3/4"/>
</dbReference>
<dbReference type="AlphaFoldDB" id="A0A1G5SJS4"/>
<evidence type="ECO:0000313" key="3">
    <source>
        <dbReference type="Proteomes" id="UP000198729"/>
    </source>
</evidence>
<organism evidence="2 3">
    <name type="scientific">Nitrosomonas mobilis</name>
    <dbReference type="NCBI Taxonomy" id="51642"/>
    <lineage>
        <taxon>Bacteria</taxon>
        <taxon>Pseudomonadati</taxon>
        <taxon>Pseudomonadota</taxon>
        <taxon>Betaproteobacteria</taxon>
        <taxon>Nitrosomonadales</taxon>
        <taxon>Nitrosomonadaceae</taxon>
        <taxon>Nitrosomonas</taxon>
    </lineage>
</organism>
<dbReference type="OrthoDB" id="9802500at2"/>
<dbReference type="CDD" id="cd07302">
    <property type="entry name" value="CHD"/>
    <property type="match status" value="1"/>
</dbReference>
<name>A0A1G5SJS4_9PROT</name>
<evidence type="ECO:0000259" key="1">
    <source>
        <dbReference type="PROSITE" id="PS50125"/>
    </source>
</evidence>
<gene>
    <name evidence="2" type="ORF">NSMM_90107</name>
</gene>
<reference evidence="2 3" key="1">
    <citation type="submission" date="2016-10" db="EMBL/GenBank/DDBJ databases">
        <authorList>
            <person name="de Groot N.N."/>
        </authorList>
    </citation>
    <scope>NUCLEOTIDE SEQUENCE [LARGE SCALE GENOMIC DNA]</scope>
    <source>
        <strain evidence="2">1</strain>
    </source>
</reference>
<dbReference type="SMART" id="SM00044">
    <property type="entry name" value="CYCc"/>
    <property type="match status" value="1"/>
</dbReference>
<dbReference type="GO" id="GO:0009190">
    <property type="term" value="P:cyclic nucleotide biosynthetic process"/>
    <property type="evidence" value="ECO:0007669"/>
    <property type="project" value="InterPro"/>
</dbReference>
<dbReference type="InterPro" id="IPR001054">
    <property type="entry name" value="A/G_cyclase"/>
</dbReference>
<dbReference type="PANTHER" id="PTHR43081">
    <property type="entry name" value="ADENYLATE CYCLASE, TERMINAL-DIFFERENTIATION SPECIFIC-RELATED"/>
    <property type="match status" value="1"/>
</dbReference>
<keyword evidence="3" id="KW-1185">Reference proteome</keyword>
<dbReference type="Gene3D" id="3.30.70.1230">
    <property type="entry name" value="Nucleotide cyclase"/>
    <property type="match status" value="1"/>
</dbReference>
<dbReference type="SUPFAM" id="SSF55073">
    <property type="entry name" value="Nucleotide cyclase"/>
    <property type="match status" value="1"/>
</dbReference>
<dbReference type="Pfam" id="PF00211">
    <property type="entry name" value="Guanylate_cyc"/>
    <property type="match status" value="1"/>
</dbReference>
<dbReference type="RefSeq" id="WP_090288583.1">
    <property type="nucleotide sequence ID" value="NZ_FMWO01000102.1"/>
</dbReference>
<dbReference type="InterPro" id="IPR029787">
    <property type="entry name" value="Nucleotide_cyclase"/>
</dbReference>
<dbReference type="EMBL" id="FMWO01000102">
    <property type="protein sequence ID" value="SCZ87140.1"/>
    <property type="molecule type" value="Genomic_DNA"/>
</dbReference>
<evidence type="ECO:0000313" key="2">
    <source>
        <dbReference type="EMBL" id="SCZ87140.1"/>
    </source>
</evidence>
<dbReference type="PROSITE" id="PS50125">
    <property type="entry name" value="GUANYLATE_CYCLASE_2"/>
    <property type="match status" value="1"/>
</dbReference>
<feature type="domain" description="Guanylate cyclase" evidence="1">
    <location>
        <begin position="373"/>
        <end position="499"/>
    </location>
</feature>
<dbReference type="GO" id="GO:0035556">
    <property type="term" value="P:intracellular signal transduction"/>
    <property type="evidence" value="ECO:0007669"/>
    <property type="project" value="InterPro"/>
</dbReference>
<dbReference type="GO" id="GO:0004016">
    <property type="term" value="F:adenylate cyclase activity"/>
    <property type="evidence" value="ECO:0007669"/>
    <property type="project" value="UniProtKB-ARBA"/>
</dbReference>
<dbReference type="PANTHER" id="PTHR43081:SF1">
    <property type="entry name" value="ADENYLATE CYCLASE, TERMINAL-DIFFERENTIATION SPECIFIC"/>
    <property type="match status" value="1"/>
</dbReference>